<sequence>MIKGAALRTRVAAMPGVRRLRRPVGDGRSFDLHYVRAGPPGDCPLLIIPGGPGLASVLPYHHLRRDAAARGLDVVMVEHRGVGLSRTDDDGADLPFSALTVEQVVDDLAAVLDDCGVRRAVVYGSSYGTYLAQGLGVRHPGRVQSMVLDSPMLSAHDDHAQRTALRELYLDGPLAGLIESGVVAAEETGQVLQVVHEFGGPRQVDRLLRLMASGRGDRVWRWLIGLGELETAEIKRFVMEFDLVGVIAFAELGFAPKPDGRPLDVNLYFGDLAAAYPPFRGEPFDLTNALRRFHWPVAVLSGDHDIRTPRAIAQRVAALAPDGVLVPLAGTGHSALDTHRLAALTAARIVVGGRHRELPRLAPRLADLPRRGPGKVLSSLLTARLALGRIVSL</sequence>
<dbReference type="InterPro" id="IPR029058">
    <property type="entry name" value="AB_hydrolase_fold"/>
</dbReference>
<dbReference type="Pfam" id="PF00561">
    <property type="entry name" value="Abhydrolase_1"/>
    <property type="match status" value="1"/>
</dbReference>
<dbReference type="SUPFAM" id="SSF53474">
    <property type="entry name" value="alpha/beta-Hydrolases"/>
    <property type="match status" value="1"/>
</dbReference>
<accession>A0ABS4PQD3</accession>
<dbReference type="Proteomes" id="UP000741013">
    <property type="component" value="Unassembled WGS sequence"/>
</dbReference>
<evidence type="ECO:0000313" key="2">
    <source>
        <dbReference type="EMBL" id="MBP2181115.1"/>
    </source>
</evidence>
<dbReference type="PANTHER" id="PTHR43433">
    <property type="entry name" value="HYDROLASE, ALPHA/BETA FOLD FAMILY PROTEIN"/>
    <property type="match status" value="1"/>
</dbReference>
<keyword evidence="3" id="KW-1185">Reference proteome</keyword>
<dbReference type="EMBL" id="JAGGMS010000001">
    <property type="protein sequence ID" value="MBP2181115.1"/>
    <property type="molecule type" value="Genomic_DNA"/>
</dbReference>
<protein>
    <submittedName>
        <fullName evidence="2">Pimeloyl-ACP methyl ester carboxylesterase</fullName>
    </submittedName>
</protein>
<evidence type="ECO:0000259" key="1">
    <source>
        <dbReference type="Pfam" id="PF00561"/>
    </source>
</evidence>
<organism evidence="2 3">
    <name type="scientific">Amycolatopsis magusensis</name>
    <dbReference type="NCBI Taxonomy" id="882444"/>
    <lineage>
        <taxon>Bacteria</taxon>
        <taxon>Bacillati</taxon>
        <taxon>Actinomycetota</taxon>
        <taxon>Actinomycetes</taxon>
        <taxon>Pseudonocardiales</taxon>
        <taxon>Pseudonocardiaceae</taxon>
        <taxon>Amycolatopsis</taxon>
    </lineage>
</organism>
<dbReference type="Gene3D" id="3.40.50.1820">
    <property type="entry name" value="alpha/beta hydrolase"/>
    <property type="match status" value="1"/>
</dbReference>
<feature type="domain" description="AB hydrolase-1" evidence="1">
    <location>
        <begin position="44"/>
        <end position="156"/>
    </location>
</feature>
<reference evidence="2 3" key="1">
    <citation type="submission" date="2021-03" db="EMBL/GenBank/DDBJ databases">
        <title>Sequencing the genomes of 1000 actinobacteria strains.</title>
        <authorList>
            <person name="Klenk H.-P."/>
        </authorList>
    </citation>
    <scope>NUCLEOTIDE SEQUENCE [LARGE SCALE GENOMIC DNA]</scope>
    <source>
        <strain evidence="2 3">DSM 45510</strain>
    </source>
</reference>
<proteinExistence type="predicted"/>
<name>A0ABS4PQD3_9PSEU</name>
<comment type="caution">
    <text evidence="2">The sequence shown here is derived from an EMBL/GenBank/DDBJ whole genome shotgun (WGS) entry which is preliminary data.</text>
</comment>
<dbReference type="RefSeq" id="WP_209664575.1">
    <property type="nucleotide sequence ID" value="NZ_JAGGMS010000001.1"/>
</dbReference>
<evidence type="ECO:0000313" key="3">
    <source>
        <dbReference type="Proteomes" id="UP000741013"/>
    </source>
</evidence>
<dbReference type="InterPro" id="IPR000073">
    <property type="entry name" value="AB_hydrolase_1"/>
</dbReference>
<dbReference type="InterPro" id="IPR050471">
    <property type="entry name" value="AB_hydrolase"/>
</dbReference>
<dbReference type="PANTHER" id="PTHR43433:SF5">
    <property type="entry name" value="AB HYDROLASE-1 DOMAIN-CONTAINING PROTEIN"/>
    <property type="match status" value="1"/>
</dbReference>
<gene>
    <name evidence="2" type="ORF">JOM49_002641</name>
</gene>